<comment type="caution">
    <text evidence="8">The sequence shown here is derived from an EMBL/GenBank/DDBJ whole genome shotgun (WGS) entry which is preliminary data.</text>
</comment>
<dbReference type="GO" id="GO:0036297">
    <property type="term" value="P:interstrand cross-link repair"/>
    <property type="evidence" value="ECO:0007669"/>
    <property type="project" value="TreeGrafter"/>
</dbReference>
<evidence type="ECO:0000256" key="6">
    <source>
        <dbReference type="SAM" id="MobiDB-lite"/>
    </source>
</evidence>
<evidence type="ECO:0000256" key="3">
    <source>
        <dbReference type="ARBA" id="ARBA00022763"/>
    </source>
</evidence>
<evidence type="ECO:0000259" key="7">
    <source>
        <dbReference type="Pfam" id="PF07522"/>
    </source>
</evidence>
<reference evidence="8 9" key="1">
    <citation type="journal article" date="2017" name="Int. J. Parasitol.">
        <title>The genome of the protozoan parasite Cystoisospora suis and a reverse vaccinology approach to identify vaccine candidates.</title>
        <authorList>
            <person name="Palmieri N."/>
            <person name="Shrestha A."/>
            <person name="Ruttkowski B."/>
            <person name="Beck T."/>
            <person name="Vogl C."/>
            <person name="Tomley F."/>
            <person name="Blake D.P."/>
            <person name="Joachim A."/>
        </authorList>
    </citation>
    <scope>NUCLEOTIDE SEQUENCE [LARGE SCALE GENOMIC DNA]</scope>
    <source>
        <strain evidence="8 9">Wien I</strain>
    </source>
</reference>
<evidence type="ECO:0000256" key="2">
    <source>
        <dbReference type="ARBA" id="ARBA00010304"/>
    </source>
</evidence>
<keyword evidence="9" id="KW-1185">Reference proteome</keyword>
<name>A0A2C6L497_9APIC</name>
<dbReference type="Pfam" id="PF07522">
    <property type="entry name" value="DRMBL"/>
    <property type="match status" value="1"/>
</dbReference>
<keyword evidence="4" id="KW-0234">DNA repair</keyword>
<proteinExistence type="inferred from homology"/>
<dbReference type="PANTHER" id="PTHR23240:SF6">
    <property type="entry name" value="DNA CROSS-LINK REPAIR 1A PROTEIN"/>
    <property type="match status" value="1"/>
</dbReference>
<keyword evidence="3" id="KW-0227">DNA damage</keyword>
<dbReference type="InterPro" id="IPR036866">
    <property type="entry name" value="RibonucZ/Hydroxyglut_hydro"/>
</dbReference>
<organism evidence="8 9">
    <name type="scientific">Cystoisospora suis</name>
    <dbReference type="NCBI Taxonomy" id="483139"/>
    <lineage>
        <taxon>Eukaryota</taxon>
        <taxon>Sar</taxon>
        <taxon>Alveolata</taxon>
        <taxon>Apicomplexa</taxon>
        <taxon>Conoidasida</taxon>
        <taxon>Coccidia</taxon>
        <taxon>Eucoccidiorida</taxon>
        <taxon>Eimeriorina</taxon>
        <taxon>Sarcocystidae</taxon>
        <taxon>Cystoisospora</taxon>
    </lineage>
</organism>
<gene>
    <name evidence="8" type="ORF">CSUI_003664</name>
</gene>
<evidence type="ECO:0000256" key="1">
    <source>
        <dbReference type="ARBA" id="ARBA00004123"/>
    </source>
</evidence>
<dbReference type="GO" id="GO:0006303">
    <property type="term" value="P:double-strand break repair via nonhomologous end joining"/>
    <property type="evidence" value="ECO:0007669"/>
    <property type="project" value="TreeGrafter"/>
</dbReference>
<dbReference type="RefSeq" id="XP_067924171.1">
    <property type="nucleotide sequence ID" value="XM_068063859.1"/>
</dbReference>
<dbReference type="GeneID" id="94427070"/>
<dbReference type="GO" id="GO:0003684">
    <property type="term" value="F:damaged DNA binding"/>
    <property type="evidence" value="ECO:0007669"/>
    <property type="project" value="TreeGrafter"/>
</dbReference>
<dbReference type="CDD" id="cd16273">
    <property type="entry name" value="SNM1A-1C-like_MBL-fold"/>
    <property type="match status" value="1"/>
</dbReference>
<dbReference type="AlphaFoldDB" id="A0A2C6L497"/>
<comment type="subcellular location">
    <subcellularLocation>
        <location evidence="1">Nucleus</location>
    </subcellularLocation>
</comment>
<dbReference type="GO" id="GO:0035312">
    <property type="term" value="F:5'-3' DNA exonuclease activity"/>
    <property type="evidence" value="ECO:0007669"/>
    <property type="project" value="TreeGrafter"/>
</dbReference>
<keyword evidence="5" id="KW-0539">Nucleus</keyword>
<dbReference type="EMBL" id="MIGC01001653">
    <property type="protein sequence ID" value="PHJ22494.1"/>
    <property type="molecule type" value="Genomic_DNA"/>
</dbReference>
<evidence type="ECO:0000256" key="5">
    <source>
        <dbReference type="ARBA" id="ARBA00023242"/>
    </source>
</evidence>
<dbReference type="PANTHER" id="PTHR23240">
    <property type="entry name" value="DNA CROSS-LINK REPAIR PROTEIN PSO2/SNM1-RELATED"/>
    <property type="match status" value="1"/>
</dbReference>
<accession>A0A2C6L497</accession>
<evidence type="ECO:0000313" key="9">
    <source>
        <dbReference type="Proteomes" id="UP000221165"/>
    </source>
</evidence>
<protein>
    <submittedName>
        <fullName evidence="8">Dna repair metallo-beta-lactamase</fullName>
    </submittedName>
</protein>
<sequence>MADRRSSDKADQPLAPSRLLAHQIPDTEPPALVDYFKRIPSRTFVFYLSHFHSDHYAGLSRVWSSGVVHCSVPTGKLLTDVLRVDAKFVRGLEFEVEYEIGDAKVTLLDANHCPGAAMLLFKTREGNVYLHTGDFRYDPSMVKQPALSGISIHTLFLDTTYGNPGCVFRSQTEAINTAVDYVGEVVKDCSVRGQVPPLVLVGSYTIGKERIALALARAFGWKIFTTGRHRQILDCLELNEQHSMLFTQNARDARVHMVPMNVVGSALPYFRANFQRIQFYIQDRGLADVFSSVIGFLPTGWSFTKRWNKEHSTMTSGAITVRLLEYSEHSSYDELKQFVDGLRPQKVIPTVFSSQEEYARLFEDMQPRKKKTTESSTTPRTKKRSRGLVVEDRSQLKITSFFSRGATVSTTATSPKLILSCQCERSQHCEVIDISD</sequence>
<dbReference type="Gene3D" id="3.60.15.10">
    <property type="entry name" value="Ribonuclease Z/Hydroxyacylglutathione hydrolase-like"/>
    <property type="match status" value="1"/>
</dbReference>
<comment type="similarity">
    <text evidence="2">Belongs to the DNA repair metallo-beta-lactamase (DRMBL) family.</text>
</comment>
<dbReference type="VEuPathDB" id="ToxoDB:CSUI_003664"/>
<evidence type="ECO:0000313" key="8">
    <source>
        <dbReference type="EMBL" id="PHJ22494.1"/>
    </source>
</evidence>
<dbReference type="GO" id="GO:0005634">
    <property type="term" value="C:nucleus"/>
    <property type="evidence" value="ECO:0007669"/>
    <property type="project" value="UniProtKB-SubCell"/>
</dbReference>
<evidence type="ECO:0000256" key="4">
    <source>
        <dbReference type="ARBA" id="ARBA00023204"/>
    </source>
</evidence>
<dbReference type="OrthoDB" id="262529at2759"/>
<dbReference type="SUPFAM" id="SSF56281">
    <property type="entry name" value="Metallo-hydrolase/oxidoreductase"/>
    <property type="match status" value="1"/>
</dbReference>
<dbReference type="InterPro" id="IPR011084">
    <property type="entry name" value="DRMBL"/>
</dbReference>
<feature type="domain" description="DNA repair metallo-beta-lactamase" evidence="7">
    <location>
        <begin position="243"/>
        <end position="354"/>
    </location>
</feature>
<dbReference type="Proteomes" id="UP000221165">
    <property type="component" value="Unassembled WGS sequence"/>
</dbReference>
<dbReference type="Gene3D" id="3.40.50.12650">
    <property type="match status" value="1"/>
</dbReference>
<feature type="region of interest" description="Disordered" evidence="6">
    <location>
        <begin position="364"/>
        <end position="389"/>
    </location>
</feature>